<feature type="domain" description="GST N-terminal" evidence="1">
    <location>
        <begin position="4"/>
        <end position="83"/>
    </location>
</feature>
<protein>
    <submittedName>
        <fullName evidence="3">Glutathione S-transferase</fullName>
    </submittedName>
</protein>
<evidence type="ECO:0000259" key="1">
    <source>
        <dbReference type="PROSITE" id="PS50404"/>
    </source>
</evidence>
<name>A0A3A1YX47_9BURK</name>
<dbReference type="InterPro" id="IPR004045">
    <property type="entry name" value="Glutathione_S-Trfase_N"/>
</dbReference>
<dbReference type="SUPFAM" id="SSF52833">
    <property type="entry name" value="Thioredoxin-like"/>
    <property type="match status" value="1"/>
</dbReference>
<evidence type="ECO:0000313" key="3">
    <source>
        <dbReference type="EMBL" id="RIY42125.1"/>
    </source>
</evidence>
<comment type="caution">
    <text evidence="3">The sequence shown here is derived from an EMBL/GenBank/DDBJ whole genome shotgun (WGS) entry which is preliminary data.</text>
</comment>
<dbReference type="GO" id="GO:0016740">
    <property type="term" value="F:transferase activity"/>
    <property type="evidence" value="ECO:0007669"/>
    <property type="project" value="UniProtKB-KW"/>
</dbReference>
<dbReference type="Pfam" id="PF13417">
    <property type="entry name" value="GST_N_3"/>
    <property type="match status" value="1"/>
</dbReference>
<dbReference type="PANTHER" id="PTHR43968:SF6">
    <property type="entry name" value="GLUTATHIONE S-TRANSFERASE OMEGA"/>
    <property type="match status" value="1"/>
</dbReference>
<dbReference type="EMBL" id="NQYH01000001">
    <property type="protein sequence ID" value="RIY42125.1"/>
    <property type="molecule type" value="Genomic_DNA"/>
</dbReference>
<dbReference type="Proteomes" id="UP000266206">
    <property type="component" value="Unassembled WGS sequence"/>
</dbReference>
<evidence type="ECO:0000313" key="5">
    <source>
        <dbReference type="Proteomes" id="UP000266483"/>
    </source>
</evidence>
<evidence type="ECO:0000313" key="4">
    <source>
        <dbReference type="Proteomes" id="UP000266206"/>
    </source>
</evidence>
<dbReference type="InterPro" id="IPR050983">
    <property type="entry name" value="GST_Omega/HSP26"/>
</dbReference>
<dbReference type="InterPro" id="IPR036249">
    <property type="entry name" value="Thioredoxin-like_sf"/>
</dbReference>
<evidence type="ECO:0000313" key="2">
    <source>
        <dbReference type="EMBL" id="RII84409.1"/>
    </source>
</evidence>
<dbReference type="Proteomes" id="UP000266483">
    <property type="component" value="Unassembled WGS sequence"/>
</dbReference>
<gene>
    <name evidence="2" type="ORF">CJO09_04140</name>
    <name evidence="3" type="ORF">CJP73_01380</name>
</gene>
<dbReference type="InterPro" id="IPR036282">
    <property type="entry name" value="Glutathione-S-Trfase_C_sf"/>
</dbReference>
<dbReference type="PROSITE" id="PS50404">
    <property type="entry name" value="GST_NTER"/>
    <property type="match status" value="1"/>
</dbReference>
<dbReference type="SFLD" id="SFLDS00019">
    <property type="entry name" value="Glutathione_Transferase_(cytos"/>
    <property type="match status" value="1"/>
</dbReference>
<dbReference type="OrthoDB" id="9813092at2"/>
<accession>A0A3A1YX47</accession>
<organism evidence="3 4">
    <name type="scientific">Neopusillimonas maritima</name>
    <dbReference type="NCBI Taxonomy" id="2026239"/>
    <lineage>
        <taxon>Bacteria</taxon>
        <taxon>Pseudomonadati</taxon>
        <taxon>Pseudomonadota</taxon>
        <taxon>Betaproteobacteria</taxon>
        <taxon>Burkholderiales</taxon>
        <taxon>Alcaligenaceae</taxon>
        <taxon>Neopusillimonas</taxon>
    </lineage>
</organism>
<dbReference type="Pfam" id="PF13410">
    <property type="entry name" value="GST_C_2"/>
    <property type="match status" value="1"/>
</dbReference>
<dbReference type="Gene3D" id="1.20.1050.10">
    <property type="match status" value="1"/>
</dbReference>
<sequence>MTDFLPILYSFRRCPYAMRARLAVAASGLSCQLREVVLRNKPQPMLDASPKGTVPVLVLPDNEVVDESFDIMLWALRQKDPGQWLRPEREDVETMMALIASCDQVFKYHLDRYKYPQRYEDTESAPHGQAGVAWLEQLETRLQSSRYLFGERPCLADTAIMPFVRQFARTDMGWFNAQPLTRVNAWLSAWLESPLFMQIMHKYKPWEEGDPPVVFPAPSEPS</sequence>
<keyword evidence="3" id="KW-0808">Transferase</keyword>
<dbReference type="GO" id="GO:0005737">
    <property type="term" value="C:cytoplasm"/>
    <property type="evidence" value="ECO:0007669"/>
    <property type="project" value="TreeGrafter"/>
</dbReference>
<dbReference type="SUPFAM" id="SSF47616">
    <property type="entry name" value="GST C-terminal domain-like"/>
    <property type="match status" value="1"/>
</dbReference>
<dbReference type="CDD" id="cd03060">
    <property type="entry name" value="GST_N_Omega_like"/>
    <property type="match status" value="1"/>
</dbReference>
<dbReference type="InterPro" id="IPR040079">
    <property type="entry name" value="Glutathione_S-Trfase"/>
</dbReference>
<keyword evidence="5" id="KW-1185">Reference proteome</keyword>
<dbReference type="PANTHER" id="PTHR43968">
    <property type="match status" value="1"/>
</dbReference>
<dbReference type="AlphaFoldDB" id="A0A3A1YX47"/>
<dbReference type="Gene3D" id="3.40.30.10">
    <property type="entry name" value="Glutaredoxin"/>
    <property type="match status" value="1"/>
</dbReference>
<dbReference type="RefSeq" id="WP_119441179.1">
    <property type="nucleotide sequence ID" value="NZ_CP170494.1"/>
</dbReference>
<proteinExistence type="predicted"/>
<dbReference type="CDD" id="cd03196">
    <property type="entry name" value="GST_C_5"/>
    <property type="match status" value="1"/>
</dbReference>
<reference evidence="4 5" key="1">
    <citation type="submission" date="2017-08" db="EMBL/GenBank/DDBJ databases">
        <title>Pusillimonas indicus sp. nov., a member of the family Alcaligenaceae isolated from surface seawater.</title>
        <authorList>
            <person name="Li J."/>
        </authorList>
    </citation>
    <scope>NUCLEOTIDE SEQUENCE [LARGE SCALE GENOMIC DNA]</scope>
    <source>
        <strain evidence="2 5">17-4A</strain>
        <strain evidence="3 4">L52-1-41</strain>
    </source>
</reference>
<dbReference type="EMBL" id="NQOU01000001">
    <property type="protein sequence ID" value="RII84409.1"/>
    <property type="molecule type" value="Genomic_DNA"/>
</dbReference>